<dbReference type="EMBL" id="CP097635">
    <property type="protein sequence ID" value="URI07178.1"/>
    <property type="molecule type" value="Genomic_DNA"/>
</dbReference>
<organism evidence="1 2">
    <name type="scientific">Aquincola tertiaricarbonis</name>
    <dbReference type="NCBI Taxonomy" id="391953"/>
    <lineage>
        <taxon>Bacteria</taxon>
        <taxon>Pseudomonadati</taxon>
        <taxon>Pseudomonadota</taxon>
        <taxon>Betaproteobacteria</taxon>
        <taxon>Burkholderiales</taxon>
        <taxon>Sphaerotilaceae</taxon>
        <taxon>Aquincola</taxon>
    </lineage>
</organism>
<gene>
    <name evidence="1" type="ORF">MW290_00705</name>
</gene>
<sequence length="136" mass="15406">MEWQYELVQDVDLLWRWAMVSDKQRSLTTMEVSLVAFPTRAEAHEDLQVQLAGRWDSRGHLQIPASHVQKLVRGVAWHRAECGGLVDVAIIKHPRDATGCNWNIGPMSGLSCEQCKAALIDEINVLRQWYSVPDGI</sequence>
<evidence type="ECO:0000313" key="2">
    <source>
        <dbReference type="Proteomes" id="UP001056201"/>
    </source>
</evidence>
<evidence type="ECO:0000313" key="1">
    <source>
        <dbReference type="EMBL" id="URI07178.1"/>
    </source>
</evidence>
<accession>A0ABY4S189</accession>
<name>A0ABY4S189_AQUTE</name>
<protein>
    <submittedName>
        <fullName evidence="1">Uncharacterized protein</fullName>
    </submittedName>
</protein>
<dbReference type="RefSeq" id="WP_250195443.1">
    <property type="nucleotide sequence ID" value="NZ_CP097635.1"/>
</dbReference>
<dbReference type="Proteomes" id="UP001056201">
    <property type="component" value="Chromosome 1"/>
</dbReference>
<reference evidence="1" key="1">
    <citation type="submission" date="2022-05" db="EMBL/GenBank/DDBJ databases">
        <title>An RpoN-dependent PEP-CTERM gene is involved in floc formation of an Aquincola tertiaricarbonis strain.</title>
        <authorList>
            <person name="Qiu D."/>
            <person name="Xia M."/>
        </authorList>
    </citation>
    <scope>NUCLEOTIDE SEQUENCE</scope>
    <source>
        <strain evidence="1">RN12</strain>
    </source>
</reference>
<keyword evidence="2" id="KW-1185">Reference proteome</keyword>
<proteinExistence type="predicted"/>